<dbReference type="GO" id="GO:0045892">
    <property type="term" value="P:negative regulation of DNA-templated transcription"/>
    <property type="evidence" value="ECO:0007669"/>
    <property type="project" value="UniProtKB-ARBA"/>
</dbReference>
<comment type="caution">
    <text evidence="7">The sequence shown here is derived from an EMBL/GenBank/DDBJ whole genome shotgun (WGS) entry which is preliminary data.</text>
</comment>
<gene>
    <name evidence="7" type="ORF">RJ639_003077</name>
</gene>
<evidence type="ECO:0000259" key="6">
    <source>
        <dbReference type="Pfam" id="PF04844"/>
    </source>
</evidence>
<protein>
    <recommendedName>
        <fullName evidence="6">OVATE domain-containing protein</fullName>
    </recommendedName>
</protein>
<evidence type="ECO:0000313" key="7">
    <source>
        <dbReference type="EMBL" id="KAK3017721.1"/>
    </source>
</evidence>
<evidence type="ECO:0000256" key="4">
    <source>
        <dbReference type="ARBA" id="ARBA00023163"/>
    </source>
</evidence>
<dbReference type="InterPro" id="IPR006458">
    <property type="entry name" value="Ovate_C"/>
</dbReference>
<dbReference type="EMBL" id="JAVXUP010000982">
    <property type="protein sequence ID" value="KAK3017721.1"/>
    <property type="molecule type" value="Genomic_DNA"/>
</dbReference>
<accession>A0AA88VY90</accession>
<evidence type="ECO:0000256" key="2">
    <source>
        <dbReference type="ARBA" id="ARBA00022491"/>
    </source>
</evidence>
<keyword evidence="3" id="KW-0805">Transcription regulation</keyword>
<name>A0AA88VY90_9ASTE</name>
<organism evidence="7 8">
    <name type="scientific">Escallonia herrerae</name>
    <dbReference type="NCBI Taxonomy" id="1293975"/>
    <lineage>
        <taxon>Eukaryota</taxon>
        <taxon>Viridiplantae</taxon>
        <taxon>Streptophyta</taxon>
        <taxon>Embryophyta</taxon>
        <taxon>Tracheophyta</taxon>
        <taxon>Spermatophyta</taxon>
        <taxon>Magnoliopsida</taxon>
        <taxon>eudicotyledons</taxon>
        <taxon>Gunneridae</taxon>
        <taxon>Pentapetalae</taxon>
        <taxon>asterids</taxon>
        <taxon>campanulids</taxon>
        <taxon>Escalloniales</taxon>
        <taxon>Escalloniaceae</taxon>
        <taxon>Escallonia</taxon>
    </lineage>
</organism>
<evidence type="ECO:0000256" key="3">
    <source>
        <dbReference type="ARBA" id="ARBA00023015"/>
    </source>
</evidence>
<reference evidence="7" key="1">
    <citation type="submission" date="2022-12" db="EMBL/GenBank/DDBJ databases">
        <title>Draft genome assemblies for two species of Escallonia (Escalloniales).</title>
        <authorList>
            <person name="Chanderbali A."/>
            <person name="Dervinis C."/>
            <person name="Anghel I."/>
            <person name="Soltis D."/>
            <person name="Soltis P."/>
            <person name="Zapata F."/>
        </authorList>
    </citation>
    <scope>NUCLEOTIDE SEQUENCE</scope>
    <source>
        <strain evidence="7">UCBG64.0493</strain>
        <tissue evidence="7">Leaf</tissue>
    </source>
</reference>
<evidence type="ECO:0000256" key="1">
    <source>
        <dbReference type="ARBA" id="ARBA00004123"/>
    </source>
</evidence>
<proteinExistence type="predicted"/>
<keyword evidence="8" id="KW-1185">Reference proteome</keyword>
<dbReference type="GO" id="GO:0005634">
    <property type="term" value="C:nucleus"/>
    <property type="evidence" value="ECO:0007669"/>
    <property type="project" value="UniProtKB-SubCell"/>
</dbReference>
<evidence type="ECO:0000256" key="5">
    <source>
        <dbReference type="ARBA" id="ARBA00023242"/>
    </source>
</evidence>
<dbReference type="Proteomes" id="UP001188597">
    <property type="component" value="Unassembled WGS sequence"/>
</dbReference>
<evidence type="ECO:0000313" key="8">
    <source>
        <dbReference type="Proteomes" id="UP001188597"/>
    </source>
</evidence>
<keyword evidence="2" id="KW-0678">Repressor</keyword>
<dbReference type="AlphaFoldDB" id="A0AA88VY90"/>
<feature type="domain" description="OVATE" evidence="6">
    <location>
        <begin position="84"/>
        <end position="103"/>
    </location>
</feature>
<keyword evidence="5" id="KW-0539">Nucleus</keyword>
<sequence>MEMTTTTTSSLILLDCKHSISSSEEPEGRSSEWFPTISILSHAMVQERLDQLIKERQEARHGDRRRARREGSKFIVMLATEMSSDDPTEDFRGSMVEMIMTANFRAKGFTLLIESLHLDEF</sequence>
<comment type="subcellular location">
    <subcellularLocation>
        <location evidence="1">Nucleus</location>
    </subcellularLocation>
</comment>
<dbReference type="Pfam" id="PF04844">
    <property type="entry name" value="Ovate"/>
    <property type="match status" value="1"/>
</dbReference>
<keyword evidence="4" id="KW-0804">Transcription</keyword>